<evidence type="ECO:0000256" key="1">
    <source>
        <dbReference type="SAM" id="MobiDB-lite"/>
    </source>
</evidence>
<name>A0AA40CJM0_9PEZI</name>
<organism evidence="2 3">
    <name type="scientific">Cercophora newfieldiana</name>
    <dbReference type="NCBI Taxonomy" id="92897"/>
    <lineage>
        <taxon>Eukaryota</taxon>
        <taxon>Fungi</taxon>
        <taxon>Dikarya</taxon>
        <taxon>Ascomycota</taxon>
        <taxon>Pezizomycotina</taxon>
        <taxon>Sordariomycetes</taxon>
        <taxon>Sordariomycetidae</taxon>
        <taxon>Sordariales</taxon>
        <taxon>Lasiosphaeriaceae</taxon>
        <taxon>Cercophora</taxon>
    </lineage>
</organism>
<sequence length="540" mass="59042">MAMDVESLIRTLRAYDAPVDATAVKAAFENEHNNALRDWVSLHVTPDTLLSIDELNQYSALEKAGIAGQLAASADIAAVQPVAEQEIKDAIVELKRSTDAISKQTEALKQQHEAVNRLVSGHRKEVEMRASLESGHLQTWDAKRRYVLQAVEELSQSLDSRIAELEQRGYGGVADVKQTADALFHSDDKLLSSLQKLGWELETEDPEEQDNVVTLRETCARLIKFTVEGVRTKLDRIYLESLDSSMRSGATRRVSADDVSALQEELESLYAEILPVAQMSVEQQFLEPALKNLAARRGQGIAKSKEAVTYMNDCLDYLMDHTGELSRRVEAFQAYQTAAAAVIDVAKAELVTKVELPSIKDRPTAPASPTRRRKSSGHGNAVSPVRARTQLGRRRSSGAGAIGDEPPLEELLRNLAINLPQDEPETTSIEAQVRLLASTLAERRAKAEDVGRNVQESVESAASTQVADAKLAVQLVKDSILAESPFGQVRLVDPEIEGSLAVLSQELENVNGKLEGVNAGLVKARGTSAKRDEIISRWGS</sequence>
<feature type="region of interest" description="Disordered" evidence="1">
    <location>
        <begin position="360"/>
        <end position="405"/>
    </location>
</feature>
<comment type="caution">
    <text evidence="2">The sequence shown here is derived from an EMBL/GenBank/DDBJ whole genome shotgun (WGS) entry which is preliminary data.</text>
</comment>
<accession>A0AA40CJM0</accession>
<dbReference type="Proteomes" id="UP001174936">
    <property type="component" value="Unassembled WGS sequence"/>
</dbReference>
<keyword evidence="3" id="KW-1185">Reference proteome</keyword>
<protein>
    <submittedName>
        <fullName evidence="2">Uncharacterized protein</fullName>
    </submittedName>
</protein>
<proteinExistence type="predicted"/>
<dbReference type="AlphaFoldDB" id="A0AA40CJM0"/>
<evidence type="ECO:0000313" key="2">
    <source>
        <dbReference type="EMBL" id="KAK0639544.1"/>
    </source>
</evidence>
<dbReference type="EMBL" id="JAULSV010000007">
    <property type="protein sequence ID" value="KAK0639544.1"/>
    <property type="molecule type" value="Genomic_DNA"/>
</dbReference>
<reference evidence="2" key="1">
    <citation type="submission" date="2023-06" db="EMBL/GenBank/DDBJ databases">
        <title>Genome-scale phylogeny and comparative genomics of the fungal order Sordariales.</title>
        <authorList>
            <consortium name="Lawrence Berkeley National Laboratory"/>
            <person name="Hensen N."/>
            <person name="Bonometti L."/>
            <person name="Westerberg I."/>
            <person name="Brannstrom I.O."/>
            <person name="Guillou S."/>
            <person name="Cros-Aarteil S."/>
            <person name="Calhoun S."/>
            <person name="Haridas S."/>
            <person name="Kuo A."/>
            <person name="Mondo S."/>
            <person name="Pangilinan J."/>
            <person name="Riley R."/>
            <person name="Labutti K."/>
            <person name="Andreopoulos B."/>
            <person name="Lipzen A."/>
            <person name="Chen C."/>
            <person name="Yanf M."/>
            <person name="Daum C."/>
            <person name="Ng V."/>
            <person name="Clum A."/>
            <person name="Steindorff A."/>
            <person name="Ohm R."/>
            <person name="Martin F."/>
            <person name="Silar P."/>
            <person name="Natvig D."/>
            <person name="Lalanne C."/>
            <person name="Gautier V."/>
            <person name="Ament-Velasquez S.L."/>
            <person name="Kruys A."/>
            <person name="Hutchinson M.I."/>
            <person name="Powell A.J."/>
            <person name="Barry K."/>
            <person name="Miller A.N."/>
            <person name="Grigoriev I.V."/>
            <person name="Debuchy R."/>
            <person name="Gladieux P."/>
            <person name="Thoren M.H."/>
            <person name="Johannesson H."/>
        </authorList>
    </citation>
    <scope>NUCLEOTIDE SEQUENCE</scope>
    <source>
        <strain evidence="2">SMH2532-1</strain>
    </source>
</reference>
<evidence type="ECO:0000313" key="3">
    <source>
        <dbReference type="Proteomes" id="UP001174936"/>
    </source>
</evidence>
<gene>
    <name evidence="2" type="ORF">B0T16DRAFT_423361</name>
</gene>